<keyword evidence="2" id="KW-1185">Reference proteome</keyword>
<organism evidence="1 2">
    <name type="scientific">Bacillus songklensis</name>
    <dbReference type="NCBI Taxonomy" id="1069116"/>
    <lineage>
        <taxon>Bacteria</taxon>
        <taxon>Bacillati</taxon>
        <taxon>Bacillota</taxon>
        <taxon>Bacilli</taxon>
        <taxon>Bacillales</taxon>
        <taxon>Bacillaceae</taxon>
        <taxon>Bacillus</taxon>
    </lineage>
</organism>
<dbReference type="Proteomes" id="UP001595752">
    <property type="component" value="Unassembled WGS sequence"/>
</dbReference>
<dbReference type="SUPFAM" id="SSF56059">
    <property type="entry name" value="Glutathione synthetase ATP-binding domain-like"/>
    <property type="match status" value="1"/>
</dbReference>
<reference evidence="2" key="1">
    <citation type="journal article" date="2019" name="Int. J. Syst. Evol. Microbiol.">
        <title>The Global Catalogue of Microorganisms (GCM) 10K type strain sequencing project: providing services to taxonomists for standard genome sequencing and annotation.</title>
        <authorList>
            <consortium name="The Broad Institute Genomics Platform"/>
            <consortium name="The Broad Institute Genome Sequencing Center for Infectious Disease"/>
            <person name="Wu L."/>
            <person name="Ma J."/>
        </authorList>
    </citation>
    <scope>NUCLEOTIDE SEQUENCE [LARGE SCALE GENOMIC DNA]</scope>
    <source>
        <strain evidence="2">CCUG 61889</strain>
    </source>
</reference>
<dbReference type="InterPro" id="IPR026838">
    <property type="entry name" value="YheC/D"/>
</dbReference>
<comment type="caution">
    <text evidence="1">The sequence shown here is derived from an EMBL/GenBank/DDBJ whole genome shotgun (WGS) entry which is preliminary data.</text>
</comment>
<accession>A0ABV8B8L0</accession>
<dbReference type="Gene3D" id="3.30.470.20">
    <property type="entry name" value="ATP-grasp fold, B domain"/>
    <property type="match status" value="1"/>
</dbReference>
<evidence type="ECO:0000313" key="2">
    <source>
        <dbReference type="Proteomes" id="UP001595752"/>
    </source>
</evidence>
<evidence type="ECO:0000313" key="1">
    <source>
        <dbReference type="EMBL" id="MFC3885679.1"/>
    </source>
</evidence>
<dbReference type="EMBL" id="JBHRZT010000072">
    <property type="protein sequence ID" value="MFC3885679.1"/>
    <property type="molecule type" value="Genomic_DNA"/>
</dbReference>
<proteinExistence type="predicted"/>
<sequence length="449" mass="51245">MENSIQLICDSIRKGSLTLHPDKAKTLGIINHQKGLIKFGIQSFPIEVYISYDLQVNQARLSSDMIKKLEIPVNCHFDIQQKDNEIQIGPYIGILAGFYQKSVKKHLDDLLDYLYHYRDIRGAILVFSLDNVDKVNHTMKGYLFNAVTNQWDEGTFPYPSSIFIKTGTVSSKWLKHFQSVMGDSLFNDFYFNKWSIHKRLAASPHVKAYLPPSILYEKPSDIYSFLKQYPNAIIKSINASKGSSIYKISTDGHNLVIACPKTGDINKIKFKNRDEAYSLFKKYFEEREFMIQEALDLITYQNRTIDFRVITLKNQQGQWQVMGVFARHGQPGNILSNISPLVKSGEKTLKEVLQLSNSKVKAFMQEISLVAIEAAKAIENSDVHFANTGVDIAIDDKEKLWIIEIQHCNPSHDIALEAGFAELYYEILKTNMLYAKKLAGFPNNFSNSL</sequence>
<dbReference type="Pfam" id="PF14398">
    <property type="entry name" value="ATPgrasp_YheCD"/>
    <property type="match status" value="1"/>
</dbReference>
<protein>
    <submittedName>
        <fullName evidence="1">YheC/YheD family protein</fullName>
    </submittedName>
</protein>
<gene>
    <name evidence="1" type="ORF">ACFOU2_20260</name>
</gene>
<dbReference type="RefSeq" id="WP_377918075.1">
    <property type="nucleotide sequence ID" value="NZ_JBHRZT010000072.1"/>
</dbReference>
<name>A0ABV8B8L0_9BACI</name>